<dbReference type="AlphaFoldDB" id="A0AAU8A1K9"/>
<name>A0AAU8A1K9_9BURK</name>
<evidence type="ECO:0000313" key="1">
    <source>
        <dbReference type="EMBL" id="XCC57526.1"/>
    </source>
</evidence>
<gene>
    <name evidence="1" type="ORF">NKE59_08550</name>
</gene>
<reference evidence="1" key="1">
    <citation type="submission" date="2022-06" db="EMBL/GenBank/DDBJ databases">
        <title>New Polynucleobacter species.</title>
        <authorList>
            <person name="Hahn M.W."/>
        </authorList>
    </citation>
    <scope>NUCLEOTIDE SEQUENCE</scope>
    <source>
        <strain evidence="1">UK-FUSCHL-C3</strain>
    </source>
</reference>
<dbReference type="RefSeq" id="WP_353438563.1">
    <property type="nucleotide sequence ID" value="NZ_CP099959.1"/>
</dbReference>
<organism evidence="1">
    <name type="scientific">Polynucleobacter sp. UK-FUSCHL-C3</name>
    <dbReference type="NCBI Taxonomy" id="2955208"/>
    <lineage>
        <taxon>Bacteria</taxon>
        <taxon>Pseudomonadati</taxon>
        <taxon>Pseudomonadota</taxon>
        <taxon>Betaproteobacteria</taxon>
        <taxon>Burkholderiales</taxon>
        <taxon>Burkholderiaceae</taxon>
        <taxon>Polynucleobacter</taxon>
    </lineage>
</organism>
<dbReference type="EMBL" id="CP099959">
    <property type="protein sequence ID" value="XCC57526.1"/>
    <property type="molecule type" value="Genomic_DNA"/>
</dbReference>
<protein>
    <submittedName>
        <fullName evidence="1">Uncharacterized protein</fullName>
    </submittedName>
</protein>
<accession>A0AAU8A1K9</accession>
<sequence>MFLQDADFESDADLAVLQAKLDQIRSFTAALFLDISDEEKHKYQNVKERFEQLKESLFTNSDTLLEKNKLGITDPTRDAMKEEQINLMFDWEQFGLTEDMFLKMYQCQRNQNSSDPQTNKRATLLTEIQSIQTDLLLLFKIRQG</sequence>
<proteinExistence type="predicted"/>